<evidence type="ECO:0000259" key="2">
    <source>
        <dbReference type="Pfam" id="PF00534"/>
    </source>
</evidence>
<dbReference type="InterPro" id="IPR001296">
    <property type="entry name" value="Glyco_trans_1"/>
</dbReference>
<dbReference type="PANTHER" id="PTHR46401:SF2">
    <property type="entry name" value="GLYCOSYLTRANSFERASE WBBK-RELATED"/>
    <property type="match status" value="1"/>
</dbReference>
<name>A0ABU3DCY3_9RHOB</name>
<comment type="caution">
    <text evidence="3">The sequence shown here is derived from an EMBL/GenBank/DDBJ whole genome shotgun (WGS) entry which is preliminary data.</text>
</comment>
<protein>
    <submittedName>
        <fullName evidence="3">Glycosyltransferase family 1 protein</fullName>
    </submittedName>
</protein>
<dbReference type="PANTHER" id="PTHR46401">
    <property type="entry name" value="GLYCOSYLTRANSFERASE WBBK-RELATED"/>
    <property type="match status" value="1"/>
</dbReference>
<proteinExistence type="predicted"/>
<gene>
    <name evidence="3" type="ORF">RM543_02585</name>
</gene>
<reference evidence="3 4" key="1">
    <citation type="submission" date="2023-09" db="EMBL/GenBank/DDBJ databases">
        <authorList>
            <person name="Rey-Velasco X."/>
        </authorList>
    </citation>
    <scope>NUCLEOTIDE SEQUENCE [LARGE SCALE GENOMIC DNA]</scope>
    <source>
        <strain evidence="3 4">F158</strain>
    </source>
</reference>
<evidence type="ECO:0000313" key="3">
    <source>
        <dbReference type="EMBL" id="MDT0681558.1"/>
    </source>
</evidence>
<dbReference type="Gene3D" id="3.40.50.2000">
    <property type="entry name" value="Glycogen Phosphorylase B"/>
    <property type="match status" value="1"/>
</dbReference>
<accession>A0ABU3DCY3</accession>
<organism evidence="3 4">
    <name type="scientific">Tropicimonas omnivorans</name>
    <dbReference type="NCBI Taxonomy" id="3075590"/>
    <lineage>
        <taxon>Bacteria</taxon>
        <taxon>Pseudomonadati</taxon>
        <taxon>Pseudomonadota</taxon>
        <taxon>Alphaproteobacteria</taxon>
        <taxon>Rhodobacterales</taxon>
        <taxon>Roseobacteraceae</taxon>
        <taxon>Tropicimonas</taxon>
    </lineage>
</organism>
<dbReference type="Pfam" id="PF00534">
    <property type="entry name" value="Glycos_transf_1"/>
    <property type="match status" value="1"/>
</dbReference>
<keyword evidence="4" id="KW-1185">Reference proteome</keyword>
<dbReference type="EMBL" id="JAVRHL010000001">
    <property type="protein sequence ID" value="MDT0681558.1"/>
    <property type="molecule type" value="Genomic_DNA"/>
</dbReference>
<feature type="domain" description="Glycosyl transferase family 1" evidence="2">
    <location>
        <begin position="237"/>
        <end position="353"/>
    </location>
</feature>
<evidence type="ECO:0000256" key="1">
    <source>
        <dbReference type="ARBA" id="ARBA00022679"/>
    </source>
</evidence>
<evidence type="ECO:0000313" key="4">
    <source>
        <dbReference type="Proteomes" id="UP001265259"/>
    </source>
</evidence>
<dbReference type="RefSeq" id="WP_311689334.1">
    <property type="nucleotide sequence ID" value="NZ_JAVRHL010000001.1"/>
</dbReference>
<keyword evidence="1" id="KW-0808">Transferase</keyword>
<sequence>MSAEPAARCLDLSRLVSRLGQGPWTGVDRVEAAYLARLMREPVPLWSLVRMRLGYALLAPEGTHELAGRLFGGPWGHADLAARLTPGLSAEAARAEADLRRLARRVLPRPGLARSLRKHLPAGTSYVNVGHSNLTARVLTAWESVPDARISAMIHDTIPLDLPEAQRDGSPERFAAMLSRVGSAADLAIYNSAATRDDAERHFAKAGRVPPGLVAHLGVPRPEVSRAMPPLPPDLAERPFFLCLGTIEPRKNHALLLDVWESLPSPRPILAIAGRRGWKNADVFARLDRAGADILELPGLPDSAVTWLMAHARALLFPSRAEGFGLPALEAAALGTPVIASELPVFRELLGDYPSYLPLTGPERWAAEVSKVTMSGHRRDPIVPPSWQEHFNAVLSMM</sequence>
<dbReference type="CDD" id="cd03809">
    <property type="entry name" value="GT4_MtfB-like"/>
    <property type="match status" value="1"/>
</dbReference>
<dbReference type="SUPFAM" id="SSF53756">
    <property type="entry name" value="UDP-Glycosyltransferase/glycogen phosphorylase"/>
    <property type="match status" value="1"/>
</dbReference>
<dbReference type="Proteomes" id="UP001265259">
    <property type="component" value="Unassembled WGS sequence"/>
</dbReference>